<reference evidence="2" key="1">
    <citation type="submission" date="2016-11" db="UniProtKB">
        <authorList>
            <consortium name="WormBaseParasite"/>
        </authorList>
    </citation>
    <scope>IDENTIFICATION</scope>
</reference>
<dbReference type="Proteomes" id="UP000095287">
    <property type="component" value="Unplaced"/>
</dbReference>
<protein>
    <submittedName>
        <fullName evidence="2">tRNA_SAD domain-containing protein</fullName>
    </submittedName>
</protein>
<dbReference type="WBParaSite" id="L893_g19893.t1">
    <property type="protein sequence ID" value="L893_g19893.t1"/>
    <property type="gene ID" value="L893_g19893"/>
</dbReference>
<proteinExistence type="predicted"/>
<accession>A0A1I7YUQ5</accession>
<dbReference type="AlphaFoldDB" id="A0A1I7YUQ5"/>
<evidence type="ECO:0000313" key="1">
    <source>
        <dbReference type="Proteomes" id="UP000095287"/>
    </source>
</evidence>
<organism evidence="1 2">
    <name type="scientific">Steinernema glaseri</name>
    <dbReference type="NCBI Taxonomy" id="37863"/>
    <lineage>
        <taxon>Eukaryota</taxon>
        <taxon>Metazoa</taxon>
        <taxon>Ecdysozoa</taxon>
        <taxon>Nematoda</taxon>
        <taxon>Chromadorea</taxon>
        <taxon>Rhabditida</taxon>
        <taxon>Tylenchina</taxon>
        <taxon>Panagrolaimomorpha</taxon>
        <taxon>Strongyloidoidea</taxon>
        <taxon>Steinernematidae</taxon>
        <taxon>Steinernema</taxon>
    </lineage>
</organism>
<evidence type="ECO:0000313" key="2">
    <source>
        <dbReference type="WBParaSite" id="L893_g19893.t1"/>
    </source>
</evidence>
<sequence>MMNYDRNDLQGRYLKASNSKQPCSGTHVALDGTLESCPLQVVVLAEGVNVTEKIIRTDTEKTESFLVF</sequence>
<name>A0A1I7YUQ5_9BILA</name>
<keyword evidence="1" id="KW-1185">Reference proteome</keyword>